<keyword evidence="2" id="KW-1185">Reference proteome</keyword>
<gene>
    <name evidence="1" type="ORF">PsorP6_010400</name>
</gene>
<accession>A0ACC0VTT7</accession>
<sequence length="405" mass="44765">MADNGMMDRGVVHVRSPLSLTALEPTGLNPPPTTRPPKLAVSLDELTRRVSNVHITTDFSNVLANVSLHGWTWKRDTRTFSIFSRPGRDSHGAAVVDAQVLAMGTVAGARALERLVALLRTTSENAYNQVMRQLYPRDFIYGALVAATTSLGDGTRLSVKTCAFARTTHRFAHTKNHHLCLVEHFRPTKHGFAIVFLSVPPTEVLVGKATGKDVHEVCPARGWLLVEKAPETRASVRILYHAGIQPEFLHANDAAGHWGYCSLETTAARLVQLATGICRLGEVLHHQRAKDSARGLLKARRHRSSTTTTEQCTTTDVASTHCVACTSKFDWWRRRRRCGLCTYPACTKCIYREPMIIYDRYAATIQFCARCRECMVGGDYPHLRLATGRPHPGVEATATSATASR</sequence>
<proteinExistence type="predicted"/>
<dbReference type="Proteomes" id="UP001163321">
    <property type="component" value="Chromosome 6"/>
</dbReference>
<dbReference type="EMBL" id="CM047585">
    <property type="protein sequence ID" value="KAI9909750.1"/>
    <property type="molecule type" value="Genomic_DNA"/>
</dbReference>
<name>A0ACC0VTT7_9STRA</name>
<organism evidence="1 2">
    <name type="scientific">Peronosclerospora sorghi</name>
    <dbReference type="NCBI Taxonomy" id="230839"/>
    <lineage>
        <taxon>Eukaryota</taxon>
        <taxon>Sar</taxon>
        <taxon>Stramenopiles</taxon>
        <taxon>Oomycota</taxon>
        <taxon>Peronosporomycetes</taxon>
        <taxon>Peronosporales</taxon>
        <taxon>Peronosporaceae</taxon>
        <taxon>Peronosclerospora</taxon>
    </lineage>
</organism>
<reference evidence="1 2" key="1">
    <citation type="journal article" date="2022" name="bioRxiv">
        <title>The genome of the oomycete Peronosclerospora sorghi, a cosmopolitan pathogen of maize and sorghum, is inflated with dispersed pseudogenes.</title>
        <authorList>
            <person name="Fletcher K."/>
            <person name="Martin F."/>
            <person name="Isakeit T."/>
            <person name="Cavanaugh K."/>
            <person name="Magill C."/>
            <person name="Michelmore R."/>
        </authorList>
    </citation>
    <scope>NUCLEOTIDE SEQUENCE [LARGE SCALE GENOMIC DNA]</scope>
    <source>
        <strain evidence="1">P6</strain>
    </source>
</reference>
<comment type="caution">
    <text evidence="1">The sequence shown here is derived from an EMBL/GenBank/DDBJ whole genome shotgun (WGS) entry which is preliminary data.</text>
</comment>
<evidence type="ECO:0000313" key="1">
    <source>
        <dbReference type="EMBL" id="KAI9909750.1"/>
    </source>
</evidence>
<protein>
    <submittedName>
        <fullName evidence="1">Uncharacterized protein</fullName>
    </submittedName>
</protein>
<evidence type="ECO:0000313" key="2">
    <source>
        <dbReference type="Proteomes" id="UP001163321"/>
    </source>
</evidence>